<reference evidence="2 3" key="1">
    <citation type="submission" date="2018-08" db="EMBL/GenBank/DDBJ databases">
        <title>The draft genome squence of Brumimicrobium sp. N62.</title>
        <authorList>
            <person name="Du Z.-J."/>
            <person name="Luo H.-R."/>
        </authorList>
    </citation>
    <scope>NUCLEOTIDE SEQUENCE [LARGE SCALE GENOMIC DNA]</scope>
    <source>
        <strain evidence="2 3">N62</strain>
    </source>
</reference>
<dbReference type="GO" id="GO:0016491">
    <property type="term" value="F:oxidoreductase activity"/>
    <property type="evidence" value="ECO:0007669"/>
    <property type="project" value="InterPro"/>
</dbReference>
<dbReference type="RefSeq" id="WP_116879713.1">
    <property type="nucleotide sequence ID" value="NZ_QURB01000001.1"/>
</dbReference>
<dbReference type="EMBL" id="QURB01000001">
    <property type="protein sequence ID" value="RFC55878.1"/>
    <property type="molecule type" value="Genomic_DNA"/>
</dbReference>
<accession>A0A3E1F217</accession>
<dbReference type="PROSITE" id="PS51352">
    <property type="entry name" value="THIOREDOXIN_2"/>
    <property type="match status" value="1"/>
</dbReference>
<gene>
    <name evidence="2" type="ORF">DXU93_02770</name>
</gene>
<proteinExistence type="predicted"/>
<sequence length="403" mass="46769">MKRSYLVILFFTISIFTTIQAQRLDEGYWKSQLKLQNNYSLDFHFSIDEHQQMIIYNDTEEVELNAFEKSDDSIKVYFTNFPTYLIFKASSSKSLKGYFVNPDRKGFKRIEFEADFAGKKLNQVFDYKKTSTDIAGKWEVYFNPNTKHEHPAIGLFKQQKSKASGTFLTETGDYRFLSGNVKNNKLVLSCFDGAHVFLFSATLENDTLKGKFLSGIHYQTNWYGIRNENFELKDPDSLTYLVNDEFKFNVETVENEVYNYPNDDLKNKVVIIQIIGTWCPNCLDETRFYKELYEEYNEKGLEIVGVAYEVPKTFEGKVDRINRFTKNKEIEYPILVGGYASKKESSEDFGMLNEISSFPTSVFINKDGKVVKIHTGFNGPGTGKIYEDYKIKTKALVERLLNE</sequence>
<dbReference type="InterPro" id="IPR050553">
    <property type="entry name" value="Thioredoxin_ResA/DsbE_sf"/>
</dbReference>
<dbReference type="InterPro" id="IPR013740">
    <property type="entry name" value="Redoxin"/>
</dbReference>
<dbReference type="CDD" id="cd02966">
    <property type="entry name" value="TlpA_like_family"/>
    <property type="match status" value="1"/>
</dbReference>
<dbReference type="AlphaFoldDB" id="A0A3E1F217"/>
<organism evidence="2 3">
    <name type="scientific">Brumimicrobium aurantiacum</name>
    <dbReference type="NCBI Taxonomy" id="1737063"/>
    <lineage>
        <taxon>Bacteria</taxon>
        <taxon>Pseudomonadati</taxon>
        <taxon>Bacteroidota</taxon>
        <taxon>Flavobacteriia</taxon>
        <taxon>Flavobacteriales</taxon>
        <taxon>Crocinitomicaceae</taxon>
        <taxon>Brumimicrobium</taxon>
    </lineage>
</organism>
<dbReference type="Pfam" id="PF08534">
    <property type="entry name" value="Redoxin"/>
    <property type="match status" value="1"/>
</dbReference>
<dbReference type="PANTHER" id="PTHR42852">
    <property type="entry name" value="THIOL:DISULFIDE INTERCHANGE PROTEIN DSBE"/>
    <property type="match status" value="1"/>
</dbReference>
<dbReference type="OrthoDB" id="616241at2"/>
<comment type="caution">
    <text evidence="2">The sequence shown here is derived from an EMBL/GenBank/DDBJ whole genome shotgun (WGS) entry which is preliminary data.</text>
</comment>
<evidence type="ECO:0000259" key="1">
    <source>
        <dbReference type="PROSITE" id="PS51352"/>
    </source>
</evidence>
<dbReference type="Proteomes" id="UP000257127">
    <property type="component" value="Unassembled WGS sequence"/>
</dbReference>
<keyword evidence="3" id="KW-1185">Reference proteome</keyword>
<feature type="domain" description="Thioredoxin" evidence="1">
    <location>
        <begin position="237"/>
        <end position="402"/>
    </location>
</feature>
<dbReference type="SUPFAM" id="SSF52833">
    <property type="entry name" value="Thioredoxin-like"/>
    <property type="match status" value="1"/>
</dbReference>
<name>A0A3E1F217_9FLAO</name>
<protein>
    <submittedName>
        <fullName evidence="2">TlpA family protein disulfide reductase</fullName>
    </submittedName>
</protein>
<dbReference type="Gene3D" id="3.40.30.10">
    <property type="entry name" value="Glutaredoxin"/>
    <property type="match status" value="1"/>
</dbReference>
<dbReference type="InterPro" id="IPR013766">
    <property type="entry name" value="Thioredoxin_domain"/>
</dbReference>
<dbReference type="PANTHER" id="PTHR42852:SF13">
    <property type="entry name" value="PROTEIN DIPZ"/>
    <property type="match status" value="1"/>
</dbReference>
<evidence type="ECO:0000313" key="2">
    <source>
        <dbReference type="EMBL" id="RFC55878.1"/>
    </source>
</evidence>
<evidence type="ECO:0000313" key="3">
    <source>
        <dbReference type="Proteomes" id="UP000257127"/>
    </source>
</evidence>
<dbReference type="InterPro" id="IPR036249">
    <property type="entry name" value="Thioredoxin-like_sf"/>
</dbReference>